<evidence type="ECO:0000313" key="3">
    <source>
        <dbReference type="Proteomes" id="UP000051012"/>
    </source>
</evidence>
<proteinExistence type="predicted"/>
<evidence type="ECO:0000259" key="1">
    <source>
        <dbReference type="Pfam" id="PF12680"/>
    </source>
</evidence>
<dbReference type="Gene3D" id="3.10.450.50">
    <property type="match status" value="1"/>
</dbReference>
<gene>
    <name evidence="2" type="ORF">AMJ52_01835</name>
</gene>
<dbReference type="AlphaFoldDB" id="A0A0S7YHK8"/>
<dbReference type="Proteomes" id="UP000051012">
    <property type="component" value="Unassembled WGS sequence"/>
</dbReference>
<reference evidence="2 3" key="1">
    <citation type="journal article" date="2015" name="Microbiome">
        <title>Genomic resolution of linkages in carbon, nitrogen, and sulfur cycling among widespread estuary sediment bacteria.</title>
        <authorList>
            <person name="Baker B.J."/>
            <person name="Lazar C.S."/>
            <person name="Teske A.P."/>
            <person name="Dick G.J."/>
        </authorList>
    </citation>
    <scope>NUCLEOTIDE SEQUENCE [LARGE SCALE GENOMIC DNA]</scope>
    <source>
        <strain evidence="2">DG_78</strain>
    </source>
</reference>
<organism evidence="2 3">
    <name type="scientific">candidate division TA06 bacterium DG_78</name>
    <dbReference type="NCBI Taxonomy" id="1703772"/>
    <lineage>
        <taxon>Bacteria</taxon>
        <taxon>Bacteria division TA06</taxon>
    </lineage>
</organism>
<dbReference type="InterPro" id="IPR032710">
    <property type="entry name" value="NTF2-like_dom_sf"/>
</dbReference>
<dbReference type="PATRIC" id="fig|1703772.3.peg.644"/>
<feature type="domain" description="SnoaL-like" evidence="1">
    <location>
        <begin position="10"/>
        <end position="109"/>
    </location>
</feature>
<dbReference type="SUPFAM" id="SSF54427">
    <property type="entry name" value="NTF2-like"/>
    <property type="match status" value="1"/>
</dbReference>
<dbReference type="Pfam" id="PF12680">
    <property type="entry name" value="SnoaL_2"/>
    <property type="match status" value="1"/>
</dbReference>
<name>A0A0S7YHK8_UNCT6</name>
<dbReference type="EMBL" id="LJNI01000014">
    <property type="protein sequence ID" value="KPJ74128.1"/>
    <property type="molecule type" value="Genomic_DNA"/>
</dbReference>
<comment type="caution">
    <text evidence="2">The sequence shown here is derived from an EMBL/GenBank/DDBJ whole genome shotgun (WGS) entry which is preliminary data.</text>
</comment>
<protein>
    <recommendedName>
        <fullName evidence="1">SnoaL-like domain-containing protein</fullName>
    </recommendedName>
</protein>
<sequence>MNSIEFKDLVKEFFRLLNKKELENLTAFLSPAVIFYFPGTKSLSGPHKVIQLFKAIFRKYPDLTFRIKDIIVEENRLAVSWTNSGTDVNGDPYQNEGVTLFRIEQGYVTYISDYFKNTSFTAV</sequence>
<accession>A0A0S7YHK8</accession>
<evidence type="ECO:0000313" key="2">
    <source>
        <dbReference type="EMBL" id="KPJ74128.1"/>
    </source>
</evidence>
<dbReference type="InterPro" id="IPR037401">
    <property type="entry name" value="SnoaL-like"/>
</dbReference>